<evidence type="ECO:0000313" key="1">
    <source>
        <dbReference type="EMBL" id="KAJ8971982.1"/>
    </source>
</evidence>
<accession>A0ABQ9J3F7</accession>
<dbReference type="EMBL" id="JAPWTJ010001407">
    <property type="protein sequence ID" value="KAJ8971982.1"/>
    <property type="molecule type" value="Genomic_DNA"/>
</dbReference>
<proteinExistence type="predicted"/>
<protein>
    <submittedName>
        <fullName evidence="1">Uncharacterized protein</fullName>
    </submittedName>
</protein>
<evidence type="ECO:0000313" key="2">
    <source>
        <dbReference type="Proteomes" id="UP001162164"/>
    </source>
</evidence>
<gene>
    <name evidence="1" type="ORF">NQ317_010078</name>
</gene>
<dbReference type="Proteomes" id="UP001162164">
    <property type="component" value="Unassembled WGS sequence"/>
</dbReference>
<reference evidence="1" key="1">
    <citation type="journal article" date="2023" name="Insect Mol. Biol.">
        <title>Genome sequencing provides insights into the evolution of gene families encoding plant cell wall-degrading enzymes in longhorned beetles.</title>
        <authorList>
            <person name="Shin N.R."/>
            <person name="Okamura Y."/>
            <person name="Kirsch R."/>
            <person name="Pauchet Y."/>
        </authorList>
    </citation>
    <scope>NUCLEOTIDE SEQUENCE</scope>
    <source>
        <strain evidence="1">MMC_N1</strain>
    </source>
</reference>
<organism evidence="1 2">
    <name type="scientific">Molorchus minor</name>
    <dbReference type="NCBI Taxonomy" id="1323400"/>
    <lineage>
        <taxon>Eukaryota</taxon>
        <taxon>Metazoa</taxon>
        <taxon>Ecdysozoa</taxon>
        <taxon>Arthropoda</taxon>
        <taxon>Hexapoda</taxon>
        <taxon>Insecta</taxon>
        <taxon>Pterygota</taxon>
        <taxon>Neoptera</taxon>
        <taxon>Endopterygota</taxon>
        <taxon>Coleoptera</taxon>
        <taxon>Polyphaga</taxon>
        <taxon>Cucujiformia</taxon>
        <taxon>Chrysomeloidea</taxon>
        <taxon>Cerambycidae</taxon>
        <taxon>Lamiinae</taxon>
        <taxon>Monochamini</taxon>
        <taxon>Molorchus</taxon>
    </lineage>
</organism>
<keyword evidence="2" id="KW-1185">Reference proteome</keyword>
<name>A0ABQ9J3F7_9CUCU</name>
<sequence length="124" mass="12878">MYPPPAGNFAANGTASPPTAWPAATHLPAWKKLLMRIGGQSFGDLGKVVAVMMPSGEVGQNRENSGKVGNALIISGIVAIDSLTENIRKDIKHDGPSLQESSGKIGSARIALGIVVIDSLHPKI</sequence>
<comment type="caution">
    <text evidence="1">The sequence shown here is derived from an EMBL/GenBank/DDBJ whole genome shotgun (WGS) entry which is preliminary data.</text>
</comment>